<organism evidence="14 15">
    <name type="scientific">Achlya hypogyna</name>
    <name type="common">Oomycete</name>
    <name type="synonym">Protoachlya hypogyna</name>
    <dbReference type="NCBI Taxonomy" id="1202772"/>
    <lineage>
        <taxon>Eukaryota</taxon>
        <taxon>Sar</taxon>
        <taxon>Stramenopiles</taxon>
        <taxon>Oomycota</taxon>
        <taxon>Saprolegniomycetes</taxon>
        <taxon>Saprolegniales</taxon>
        <taxon>Achlyaceae</taxon>
        <taxon>Achlya</taxon>
    </lineage>
</organism>
<keyword evidence="7" id="KW-0630">Potassium</keyword>
<dbReference type="Pfam" id="PF00027">
    <property type="entry name" value="cNMP_binding"/>
    <property type="match status" value="1"/>
</dbReference>
<evidence type="ECO:0000259" key="13">
    <source>
        <dbReference type="PROSITE" id="PS50042"/>
    </source>
</evidence>
<evidence type="ECO:0000256" key="7">
    <source>
        <dbReference type="ARBA" id="ARBA00022958"/>
    </source>
</evidence>
<dbReference type="GO" id="GO:0005886">
    <property type="term" value="C:plasma membrane"/>
    <property type="evidence" value="ECO:0007669"/>
    <property type="project" value="TreeGrafter"/>
</dbReference>
<keyword evidence="6" id="KW-0851">Voltage-gated channel</keyword>
<keyword evidence="15" id="KW-1185">Reference proteome</keyword>
<dbReference type="Proteomes" id="UP000243579">
    <property type="component" value="Unassembled WGS sequence"/>
</dbReference>
<evidence type="ECO:0000256" key="9">
    <source>
        <dbReference type="ARBA" id="ARBA00023065"/>
    </source>
</evidence>
<dbReference type="Gene3D" id="1.10.287.630">
    <property type="entry name" value="Helix hairpin bin"/>
    <property type="match status" value="1"/>
</dbReference>
<proteinExistence type="predicted"/>
<keyword evidence="5" id="KW-0631">Potassium channel</keyword>
<evidence type="ECO:0000313" key="14">
    <source>
        <dbReference type="EMBL" id="OQR83157.1"/>
    </source>
</evidence>
<comment type="caution">
    <text evidence="14">The sequence shown here is derived from an EMBL/GenBank/DDBJ whole genome shotgun (WGS) entry which is preliminary data.</text>
</comment>
<gene>
    <name evidence="14" type="ORF">ACHHYP_15032</name>
</gene>
<dbReference type="PROSITE" id="PS50042">
    <property type="entry name" value="CNMP_BINDING_3"/>
    <property type="match status" value="1"/>
</dbReference>
<evidence type="ECO:0000256" key="5">
    <source>
        <dbReference type="ARBA" id="ARBA00022826"/>
    </source>
</evidence>
<evidence type="ECO:0000256" key="1">
    <source>
        <dbReference type="ARBA" id="ARBA00004141"/>
    </source>
</evidence>
<dbReference type="InterPro" id="IPR005821">
    <property type="entry name" value="Ion_trans_dom"/>
</dbReference>
<keyword evidence="4 12" id="KW-0812">Transmembrane</keyword>
<keyword evidence="8 12" id="KW-1133">Transmembrane helix</keyword>
<dbReference type="FunFam" id="1.10.287.70:FF:000123">
    <property type="entry name" value="Potassium channel KAT3"/>
    <property type="match status" value="1"/>
</dbReference>
<dbReference type="InterPro" id="IPR000595">
    <property type="entry name" value="cNMP-bd_dom"/>
</dbReference>
<reference evidence="14 15" key="1">
    <citation type="journal article" date="2014" name="Genome Biol. Evol.">
        <title>The secreted proteins of Achlya hypogyna and Thraustotheca clavata identify the ancestral oomycete secretome and reveal gene acquisitions by horizontal gene transfer.</title>
        <authorList>
            <person name="Misner I."/>
            <person name="Blouin N."/>
            <person name="Leonard G."/>
            <person name="Richards T.A."/>
            <person name="Lane C.E."/>
        </authorList>
    </citation>
    <scope>NUCLEOTIDE SEQUENCE [LARGE SCALE GENOMIC DNA]</scope>
    <source>
        <strain evidence="14 15">ATCC 48635</strain>
    </source>
</reference>
<feature type="transmembrane region" description="Helical" evidence="12">
    <location>
        <begin position="225"/>
        <end position="244"/>
    </location>
</feature>
<dbReference type="GO" id="GO:0005249">
    <property type="term" value="F:voltage-gated potassium channel activity"/>
    <property type="evidence" value="ECO:0007669"/>
    <property type="project" value="InterPro"/>
</dbReference>
<dbReference type="InterPro" id="IPR050818">
    <property type="entry name" value="KCNH_animal-type"/>
</dbReference>
<feature type="transmembrane region" description="Helical" evidence="12">
    <location>
        <begin position="86"/>
        <end position="107"/>
    </location>
</feature>
<dbReference type="SUPFAM" id="SSF51206">
    <property type="entry name" value="cAMP-binding domain-like"/>
    <property type="match status" value="1"/>
</dbReference>
<protein>
    <submittedName>
        <fullName evidence="14">Voltage-gated ion channel superfamily</fullName>
    </submittedName>
</protein>
<evidence type="ECO:0000256" key="11">
    <source>
        <dbReference type="ARBA" id="ARBA00023303"/>
    </source>
</evidence>
<sequence length="636" mass="72725">MRDTRARKLTTPAMRDVIGSNSASTHRLSGTQSQLSAMKLRSTGKNVEPSPTRRSKTMRKLHSVRKWWYLPQHLESTASFRWRWDILMLLLLFYTAIMVPYEIAFVTGNEVDALFVIDFIVDILFGLDIVFNFFTPVVDKTTNAIVDEFPLIAKQYLRGWFTIDLASIFPFEMFSSNDADSTAPPSNSLVILRILRVLRIMKLMRVFRANRIVARWQARLDFPIALSKLFAFAMGVLVLAHWFACLWGCTPQFEHYVDPETGLPLDWTTDNGVASKGPTTLYIASLYWSIMTISTIGYGDITMTTALEKVVAILCMVVGCGSYSFIIGSICGLVSGLSEATNEFNQKMDHLNMYMAKEELPQEMKIMLREYFLHMRDQMHHKYFAHALDTLSPGLRGEIEVYTSGEWIHRIPFFVGGPTSQHIRFVTAITQRLEPMLYPPNEVLIHSGDATDVMYIISRGLVARLGRLFGKGHFVGEDIVLNNGIRHYEVRTLTYVDTLALRRDDLNCVLDQGTFPFKKARIRRASALLAIARKMEYLLDELRYLRKSPEYNWTPEQECEWFRTHMFNKEAATMLTENRSVVHAIKNTNQALAVLERIASIDDSIKDRDDFYAVSMSIKMSLTMLNDAMHTVPGPT</sequence>
<dbReference type="CDD" id="cd00038">
    <property type="entry name" value="CAP_ED"/>
    <property type="match status" value="1"/>
</dbReference>
<dbReference type="Gene3D" id="1.10.287.70">
    <property type="match status" value="1"/>
</dbReference>
<dbReference type="PANTHER" id="PTHR10217:SF435">
    <property type="entry name" value="POTASSIUM VOLTAGE-GATED CHANNEL PROTEIN EAG"/>
    <property type="match status" value="1"/>
</dbReference>
<accession>A0A1V9YBT9</accession>
<dbReference type="PRINTS" id="PR01463">
    <property type="entry name" value="EAGCHANLFMLY"/>
</dbReference>
<keyword evidence="11" id="KW-0407">Ion channel</keyword>
<dbReference type="Pfam" id="PF00520">
    <property type="entry name" value="Ion_trans"/>
    <property type="match status" value="1"/>
</dbReference>
<keyword evidence="3" id="KW-0633">Potassium transport</keyword>
<dbReference type="AlphaFoldDB" id="A0A1V9YBT9"/>
<evidence type="ECO:0000256" key="10">
    <source>
        <dbReference type="ARBA" id="ARBA00023136"/>
    </source>
</evidence>
<keyword evidence="9" id="KW-0406">Ion transport</keyword>
<evidence type="ECO:0000256" key="3">
    <source>
        <dbReference type="ARBA" id="ARBA00022538"/>
    </source>
</evidence>
<feature type="transmembrane region" description="Helical" evidence="12">
    <location>
        <begin position="280"/>
        <end position="298"/>
    </location>
</feature>
<evidence type="ECO:0000256" key="4">
    <source>
        <dbReference type="ARBA" id="ARBA00022692"/>
    </source>
</evidence>
<keyword evidence="10 12" id="KW-0472">Membrane</keyword>
<dbReference type="InterPro" id="IPR003938">
    <property type="entry name" value="K_chnl_volt-dep_EAG/ELK/ERG"/>
</dbReference>
<evidence type="ECO:0000256" key="8">
    <source>
        <dbReference type="ARBA" id="ARBA00022989"/>
    </source>
</evidence>
<dbReference type="EMBL" id="JNBR01002297">
    <property type="protein sequence ID" value="OQR83157.1"/>
    <property type="molecule type" value="Genomic_DNA"/>
</dbReference>
<name>A0A1V9YBT9_ACHHY</name>
<dbReference type="OrthoDB" id="432483at2759"/>
<dbReference type="GO" id="GO:0034702">
    <property type="term" value="C:monoatomic ion channel complex"/>
    <property type="evidence" value="ECO:0007669"/>
    <property type="project" value="UniProtKB-KW"/>
</dbReference>
<dbReference type="InterPro" id="IPR014710">
    <property type="entry name" value="RmlC-like_jellyroll"/>
</dbReference>
<dbReference type="Gene3D" id="2.60.120.10">
    <property type="entry name" value="Jelly Rolls"/>
    <property type="match status" value="1"/>
</dbReference>
<feature type="transmembrane region" description="Helical" evidence="12">
    <location>
        <begin position="113"/>
        <end position="135"/>
    </location>
</feature>
<dbReference type="InterPro" id="IPR018490">
    <property type="entry name" value="cNMP-bd_dom_sf"/>
</dbReference>
<dbReference type="PANTHER" id="PTHR10217">
    <property type="entry name" value="VOLTAGE AND LIGAND GATED POTASSIUM CHANNEL"/>
    <property type="match status" value="1"/>
</dbReference>
<evidence type="ECO:0000313" key="15">
    <source>
        <dbReference type="Proteomes" id="UP000243579"/>
    </source>
</evidence>
<evidence type="ECO:0000256" key="12">
    <source>
        <dbReference type="SAM" id="Phobius"/>
    </source>
</evidence>
<keyword evidence="2" id="KW-0813">Transport</keyword>
<evidence type="ECO:0000256" key="6">
    <source>
        <dbReference type="ARBA" id="ARBA00022882"/>
    </source>
</evidence>
<feature type="transmembrane region" description="Helical" evidence="12">
    <location>
        <begin position="310"/>
        <end position="337"/>
    </location>
</feature>
<dbReference type="SUPFAM" id="SSF81324">
    <property type="entry name" value="Voltage-gated potassium channels"/>
    <property type="match status" value="1"/>
</dbReference>
<evidence type="ECO:0000256" key="2">
    <source>
        <dbReference type="ARBA" id="ARBA00022448"/>
    </source>
</evidence>
<comment type="subcellular location">
    <subcellularLocation>
        <location evidence="1">Membrane</location>
        <topology evidence="1">Multi-pass membrane protein</topology>
    </subcellularLocation>
</comment>
<feature type="domain" description="Cyclic nucleotide-binding" evidence="13">
    <location>
        <begin position="429"/>
        <end position="510"/>
    </location>
</feature>
<dbReference type="GO" id="GO:0042391">
    <property type="term" value="P:regulation of membrane potential"/>
    <property type="evidence" value="ECO:0007669"/>
    <property type="project" value="TreeGrafter"/>
</dbReference>